<feature type="compositionally biased region" description="Low complexity" evidence="1">
    <location>
        <begin position="60"/>
        <end position="72"/>
    </location>
</feature>
<accession>A0A6A6PCA5</accession>
<protein>
    <recommendedName>
        <fullName evidence="4">BHLH domain-containing protein</fullName>
    </recommendedName>
</protein>
<feature type="compositionally biased region" description="Basic and acidic residues" evidence="1">
    <location>
        <begin position="139"/>
        <end position="148"/>
    </location>
</feature>
<feature type="compositionally biased region" description="Polar residues" evidence="1">
    <location>
        <begin position="128"/>
        <end position="137"/>
    </location>
</feature>
<feature type="region of interest" description="Disordered" evidence="1">
    <location>
        <begin position="113"/>
        <end position="244"/>
    </location>
</feature>
<evidence type="ECO:0000256" key="1">
    <source>
        <dbReference type="SAM" id="MobiDB-lite"/>
    </source>
</evidence>
<keyword evidence="3" id="KW-1185">Reference proteome</keyword>
<organism evidence="2 3">
    <name type="scientific">Lineolata rhizophorae</name>
    <dbReference type="NCBI Taxonomy" id="578093"/>
    <lineage>
        <taxon>Eukaryota</taxon>
        <taxon>Fungi</taxon>
        <taxon>Dikarya</taxon>
        <taxon>Ascomycota</taxon>
        <taxon>Pezizomycotina</taxon>
        <taxon>Dothideomycetes</taxon>
        <taxon>Dothideomycetes incertae sedis</taxon>
        <taxon>Lineolatales</taxon>
        <taxon>Lineolataceae</taxon>
        <taxon>Lineolata</taxon>
    </lineage>
</organism>
<feature type="compositionally biased region" description="Low complexity" evidence="1">
    <location>
        <begin position="190"/>
        <end position="217"/>
    </location>
</feature>
<dbReference type="Proteomes" id="UP000799766">
    <property type="component" value="Unassembled WGS sequence"/>
</dbReference>
<gene>
    <name evidence="2" type="ORF">BDY21DRAFT_360673</name>
</gene>
<reference evidence="2" key="1">
    <citation type="journal article" date="2020" name="Stud. Mycol.">
        <title>101 Dothideomycetes genomes: a test case for predicting lifestyles and emergence of pathogens.</title>
        <authorList>
            <person name="Haridas S."/>
            <person name="Albert R."/>
            <person name="Binder M."/>
            <person name="Bloem J."/>
            <person name="Labutti K."/>
            <person name="Salamov A."/>
            <person name="Andreopoulos B."/>
            <person name="Baker S."/>
            <person name="Barry K."/>
            <person name="Bills G."/>
            <person name="Bluhm B."/>
            <person name="Cannon C."/>
            <person name="Castanera R."/>
            <person name="Culley D."/>
            <person name="Daum C."/>
            <person name="Ezra D."/>
            <person name="Gonzalez J."/>
            <person name="Henrissat B."/>
            <person name="Kuo A."/>
            <person name="Liang C."/>
            <person name="Lipzen A."/>
            <person name="Lutzoni F."/>
            <person name="Magnuson J."/>
            <person name="Mondo S."/>
            <person name="Nolan M."/>
            <person name="Ohm R."/>
            <person name="Pangilinan J."/>
            <person name="Park H.-J."/>
            <person name="Ramirez L."/>
            <person name="Alfaro M."/>
            <person name="Sun H."/>
            <person name="Tritt A."/>
            <person name="Yoshinaga Y."/>
            <person name="Zwiers L.-H."/>
            <person name="Turgeon B."/>
            <person name="Goodwin S."/>
            <person name="Spatafora J."/>
            <person name="Crous P."/>
            <person name="Grigoriev I."/>
        </authorList>
    </citation>
    <scope>NUCLEOTIDE SEQUENCE</scope>
    <source>
        <strain evidence="2">ATCC 16933</strain>
    </source>
</reference>
<evidence type="ECO:0000313" key="3">
    <source>
        <dbReference type="Proteomes" id="UP000799766"/>
    </source>
</evidence>
<evidence type="ECO:0008006" key="4">
    <source>
        <dbReference type="Google" id="ProtNLM"/>
    </source>
</evidence>
<dbReference type="EMBL" id="MU001671">
    <property type="protein sequence ID" value="KAF2461586.1"/>
    <property type="molecule type" value="Genomic_DNA"/>
</dbReference>
<feature type="region of interest" description="Disordered" evidence="1">
    <location>
        <begin position="1"/>
        <end position="30"/>
    </location>
</feature>
<evidence type="ECO:0000313" key="2">
    <source>
        <dbReference type="EMBL" id="KAF2461586.1"/>
    </source>
</evidence>
<feature type="region of interest" description="Disordered" evidence="1">
    <location>
        <begin position="60"/>
        <end position="82"/>
    </location>
</feature>
<feature type="compositionally biased region" description="Low complexity" evidence="1">
    <location>
        <begin position="21"/>
        <end position="30"/>
    </location>
</feature>
<dbReference type="AlphaFoldDB" id="A0A6A6PCA5"/>
<feature type="compositionally biased region" description="Polar residues" evidence="1">
    <location>
        <begin position="73"/>
        <end position="82"/>
    </location>
</feature>
<name>A0A6A6PCA5_9PEZI</name>
<proteinExistence type="predicted"/>
<feature type="compositionally biased region" description="Low complexity" evidence="1">
    <location>
        <begin position="159"/>
        <end position="176"/>
    </location>
</feature>
<sequence>MSVDSSDMGDNTGFGFRRESSGGLPSLSSHPPFYANQRSYVLQPIDELFHLQERRGSTVSTAALSSSSGSGSQTEVQCSTRASSVCRTPLFESAAATGREDQEDLAVQLVEHSPTFGSPNDDDVAASPKSSTRSTDAFESLHRVEAGRVRKPAPLTKVSAANSANFSPSPAPSSSRRSYRLPGGAQEPATDSLSRSSSTDRLGNSRRNASKSNSNNNDEPVSASEREKKRKTEKAIKERVLRAKQRGRNKEIEEFLTQLGSAPQDPLNQANAKSSGCRATKISIMDTAIDYVRALAQDKLCLEEQLKELSIMATGLAEARKAGGDGMEVERRFQALLREKDARFAQTWRELEECRKKNRVLVDDNVQLVKTLEAVQMDSVGGMRWLAVCSSGSRRGPMKSDKVRQGEQ</sequence>